<proteinExistence type="predicted"/>
<evidence type="ECO:0000313" key="3">
    <source>
        <dbReference type="Proteomes" id="UP000503447"/>
    </source>
</evidence>
<accession>A0A6M5Z3Z6</accession>
<reference evidence="3" key="1">
    <citation type="submission" date="2020-05" db="EMBL/GenBank/DDBJ databases">
        <title>Frigoriglobus tundricola gen. nov., sp. nov., a psychrotolerant cellulolytic planctomycete of the family Gemmataceae with two divergent copies of 16S rRNA gene.</title>
        <authorList>
            <person name="Kulichevskaya I.S."/>
            <person name="Ivanova A.A."/>
            <person name="Naumoff D.G."/>
            <person name="Beletsky A.V."/>
            <person name="Rijpstra W.I.C."/>
            <person name="Sinninghe Damste J.S."/>
            <person name="Mardanov A.V."/>
            <person name="Ravin N.V."/>
            <person name="Dedysh S.N."/>
        </authorList>
    </citation>
    <scope>NUCLEOTIDE SEQUENCE [LARGE SCALE GENOMIC DNA]</scope>
    <source>
        <strain evidence="3">PL17</strain>
    </source>
</reference>
<evidence type="ECO:0000313" key="2">
    <source>
        <dbReference type="EMBL" id="QJX00989.1"/>
    </source>
</evidence>
<protein>
    <submittedName>
        <fullName evidence="2">Uncharacterized protein</fullName>
    </submittedName>
</protein>
<feature type="region of interest" description="Disordered" evidence="1">
    <location>
        <begin position="24"/>
        <end position="59"/>
    </location>
</feature>
<dbReference type="EMBL" id="CP053452">
    <property type="protein sequence ID" value="QJX00989.1"/>
    <property type="molecule type" value="Genomic_DNA"/>
</dbReference>
<organism evidence="2 3">
    <name type="scientific">Frigoriglobus tundricola</name>
    <dbReference type="NCBI Taxonomy" id="2774151"/>
    <lineage>
        <taxon>Bacteria</taxon>
        <taxon>Pseudomonadati</taxon>
        <taxon>Planctomycetota</taxon>
        <taxon>Planctomycetia</taxon>
        <taxon>Gemmatales</taxon>
        <taxon>Gemmataceae</taxon>
        <taxon>Frigoriglobus</taxon>
    </lineage>
</organism>
<dbReference type="KEGG" id="ftj:FTUN_8627"/>
<dbReference type="AlphaFoldDB" id="A0A6M5Z3Z6"/>
<gene>
    <name evidence="2" type="ORF">FTUN_8627</name>
</gene>
<name>A0A6M5Z3Z6_9BACT</name>
<evidence type="ECO:0000256" key="1">
    <source>
        <dbReference type="SAM" id="MobiDB-lite"/>
    </source>
</evidence>
<sequence length="59" mass="6474">MGRLTRSNCWRAARKPLALAPRLVPGRERNGPVGPRAFTFVGSGHPNPTNARPALPRWS</sequence>
<keyword evidence="3" id="KW-1185">Reference proteome</keyword>
<dbReference type="Proteomes" id="UP000503447">
    <property type="component" value="Chromosome"/>
</dbReference>